<name>A0A8S0TY94_OLEEU</name>
<dbReference type="Gramene" id="OE9A070415T1">
    <property type="protein sequence ID" value="OE9A070415C1"/>
    <property type="gene ID" value="OE9A070415"/>
</dbReference>
<proteinExistence type="predicted"/>
<protein>
    <submittedName>
        <fullName evidence="1">Uncharacterized protein LOC110011219</fullName>
    </submittedName>
</protein>
<organism evidence="1 2">
    <name type="scientific">Olea europaea subsp. europaea</name>
    <dbReference type="NCBI Taxonomy" id="158383"/>
    <lineage>
        <taxon>Eukaryota</taxon>
        <taxon>Viridiplantae</taxon>
        <taxon>Streptophyta</taxon>
        <taxon>Embryophyta</taxon>
        <taxon>Tracheophyta</taxon>
        <taxon>Spermatophyta</taxon>
        <taxon>Magnoliopsida</taxon>
        <taxon>eudicotyledons</taxon>
        <taxon>Gunneridae</taxon>
        <taxon>Pentapetalae</taxon>
        <taxon>asterids</taxon>
        <taxon>lamiids</taxon>
        <taxon>Lamiales</taxon>
        <taxon>Oleaceae</taxon>
        <taxon>Oleeae</taxon>
        <taxon>Olea</taxon>
    </lineage>
</organism>
<dbReference type="EMBL" id="CACTIH010007365">
    <property type="protein sequence ID" value="CAA3011304.1"/>
    <property type="molecule type" value="Genomic_DNA"/>
</dbReference>
<sequence length="71" mass="7770">MSVEQDASEQQIKFLKVQEAKAAAERSEGLAVLKRQRAQLLRVNADLASYKAMAAVPLAEEANFSKTMGTM</sequence>
<comment type="caution">
    <text evidence="1">The sequence shown here is derived from an EMBL/GenBank/DDBJ whole genome shotgun (WGS) entry which is preliminary data.</text>
</comment>
<keyword evidence="2" id="KW-1185">Reference proteome</keyword>
<dbReference type="Proteomes" id="UP000594638">
    <property type="component" value="Unassembled WGS sequence"/>
</dbReference>
<dbReference type="OrthoDB" id="1819903at2759"/>
<reference evidence="1 2" key="1">
    <citation type="submission" date="2019-12" db="EMBL/GenBank/DDBJ databases">
        <authorList>
            <person name="Alioto T."/>
            <person name="Alioto T."/>
            <person name="Gomez Garrido J."/>
        </authorList>
    </citation>
    <scope>NUCLEOTIDE SEQUENCE [LARGE SCALE GENOMIC DNA]</scope>
</reference>
<dbReference type="AlphaFoldDB" id="A0A8S0TY94"/>
<gene>
    <name evidence="1" type="ORF">OLEA9_A070415</name>
</gene>
<evidence type="ECO:0000313" key="1">
    <source>
        <dbReference type="EMBL" id="CAA3011304.1"/>
    </source>
</evidence>
<accession>A0A8S0TY94</accession>
<evidence type="ECO:0000313" key="2">
    <source>
        <dbReference type="Proteomes" id="UP000594638"/>
    </source>
</evidence>